<keyword evidence="2" id="KW-1185">Reference proteome</keyword>
<dbReference type="InParanoid" id="A0A409XCV2"/>
<protein>
    <submittedName>
        <fullName evidence="1">Uncharacterized protein</fullName>
    </submittedName>
</protein>
<proteinExistence type="predicted"/>
<feature type="non-terminal residue" evidence="1">
    <location>
        <position position="276"/>
    </location>
</feature>
<accession>A0A409XCV2</accession>
<gene>
    <name evidence="1" type="ORF">CVT26_004508</name>
</gene>
<comment type="caution">
    <text evidence="1">The sequence shown here is derived from an EMBL/GenBank/DDBJ whole genome shotgun (WGS) entry which is preliminary data.</text>
</comment>
<organism evidence="1 2">
    <name type="scientific">Gymnopilus dilepis</name>
    <dbReference type="NCBI Taxonomy" id="231916"/>
    <lineage>
        <taxon>Eukaryota</taxon>
        <taxon>Fungi</taxon>
        <taxon>Dikarya</taxon>
        <taxon>Basidiomycota</taxon>
        <taxon>Agaricomycotina</taxon>
        <taxon>Agaricomycetes</taxon>
        <taxon>Agaricomycetidae</taxon>
        <taxon>Agaricales</taxon>
        <taxon>Agaricineae</taxon>
        <taxon>Hymenogastraceae</taxon>
        <taxon>Gymnopilus</taxon>
    </lineage>
</organism>
<name>A0A409XCV2_9AGAR</name>
<dbReference type="EMBL" id="NHYE01003607">
    <property type="protein sequence ID" value="PPQ88602.1"/>
    <property type="molecule type" value="Genomic_DNA"/>
</dbReference>
<dbReference type="AlphaFoldDB" id="A0A409XCV2"/>
<evidence type="ECO:0000313" key="1">
    <source>
        <dbReference type="EMBL" id="PPQ88602.1"/>
    </source>
</evidence>
<sequence>MPPQPHAPPEKFPYGEVDCWGIPRTAQGTAKFKSNCTDPAELVGTDALVIAETSLCYRVAGLQRDADTGLLPNGFAKPRFYLITSANMTWIPETMDDTTKVYVRKDGRYGTHDFTQWPQWFFEGTWYYPYVMRKPDEYDMPEHPYRLLWYNLKPEDFVKEPGAVSEIGMIRQDLMDQLVALKLALNEKVQQCMADNGFTLRSEEFRPIHHSNKGQRFANIALGCAPQSWLMTLLTFTSFQRHSLEVLALLDYYSKWKAVEESIDGTPRPVDTSVMG</sequence>
<evidence type="ECO:0000313" key="2">
    <source>
        <dbReference type="Proteomes" id="UP000284706"/>
    </source>
</evidence>
<dbReference type="OrthoDB" id="2634326at2759"/>
<dbReference type="STRING" id="231916.A0A409XCV2"/>
<reference evidence="1 2" key="1">
    <citation type="journal article" date="2018" name="Evol. Lett.">
        <title>Horizontal gene cluster transfer increased hallucinogenic mushroom diversity.</title>
        <authorList>
            <person name="Reynolds H.T."/>
            <person name="Vijayakumar V."/>
            <person name="Gluck-Thaler E."/>
            <person name="Korotkin H.B."/>
            <person name="Matheny P.B."/>
            <person name="Slot J.C."/>
        </authorList>
    </citation>
    <scope>NUCLEOTIDE SEQUENCE [LARGE SCALE GENOMIC DNA]</scope>
    <source>
        <strain evidence="1 2">SRW20</strain>
    </source>
</reference>
<dbReference type="Proteomes" id="UP000284706">
    <property type="component" value="Unassembled WGS sequence"/>
</dbReference>